<dbReference type="GeneID" id="40265901"/>
<evidence type="ECO:0000313" key="1">
    <source>
        <dbReference type="EMBL" id="QCS42948.1"/>
    </source>
</evidence>
<gene>
    <name evidence="1" type="ORF">FEJ81_11470</name>
</gene>
<dbReference type="OrthoDB" id="322138at2157"/>
<dbReference type="RefSeq" id="WP_138245421.1">
    <property type="nucleotide sequence ID" value="NZ_CP040330.1"/>
</dbReference>
<dbReference type="Proteomes" id="UP000302218">
    <property type="component" value="Chromosome"/>
</dbReference>
<sequence length="288" mass="32245">MAFAAPFDRIDPTHRLVVRSPSAAAESDRPDPLAVENRIVEIAMDSADAVHCCLDRSFLDAADPARTKACNRLHRVRESDRVLASGEPEYRAALPADRDAVRAYLSVDRENTDAWLARVFGIAEFAIITDDSWLYRSVPHHDHIRELNANAVDGFLDDVTASLESIPGSGVVPFDGLGTWQTEEYRYAVTARSIRRSTDGDRWQTFDLDRLRAVSLVPERSELLLRWDSPATDSWTRRAFRTVVGRGSTEPPSRVSLPDRETTAEFAGALREVADRLEYEFTVEAIDA</sequence>
<protein>
    <submittedName>
        <fullName evidence="1">Uncharacterized protein</fullName>
    </submittedName>
</protein>
<reference evidence="2" key="1">
    <citation type="submission" date="2019-05" db="EMBL/GenBank/DDBJ databases">
        <title>Genome sequence and methylation pattern of the halophilic Archaeon Natrinema versiforme BOL5-4.</title>
        <authorList>
            <person name="DasSarma P."/>
            <person name="Anton B.P."/>
            <person name="DasSarma S.L."/>
            <person name="Martinez F.L."/>
            <person name="Guzman D."/>
            <person name="Roberts R.J."/>
            <person name="DasSarma S."/>
        </authorList>
    </citation>
    <scope>NUCLEOTIDE SEQUENCE [LARGE SCALE GENOMIC DNA]</scope>
    <source>
        <strain evidence="2">BOL5-4</strain>
    </source>
</reference>
<dbReference type="EMBL" id="CP040330">
    <property type="protein sequence ID" value="QCS42948.1"/>
    <property type="molecule type" value="Genomic_DNA"/>
</dbReference>
<proteinExistence type="predicted"/>
<name>A0A4P8WHM5_9EURY</name>
<evidence type="ECO:0000313" key="2">
    <source>
        <dbReference type="Proteomes" id="UP000302218"/>
    </source>
</evidence>
<dbReference type="KEGG" id="nvr:FEJ81_11470"/>
<organism evidence="1 2">
    <name type="scientific">Natrinema versiforme</name>
    <dbReference type="NCBI Taxonomy" id="88724"/>
    <lineage>
        <taxon>Archaea</taxon>
        <taxon>Methanobacteriati</taxon>
        <taxon>Methanobacteriota</taxon>
        <taxon>Stenosarchaea group</taxon>
        <taxon>Halobacteria</taxon>
        <taxon>Halobacteriales</taxon>
        <taxon>Natrialbaceae</taxon>
        <taxon>Natrinema</taxon>
    </lineage>
</organism>
<accession>A0A4P8WHM5</accession>
<dbReference type="AlphaFoldDB" id="A0A4P8WHM5"/>